<dbReference type="InterPro" id="IPR050226">
    <property type="entry name" value="NagZ_Beta-hexosaminidase"/>
</dbReference>
<dbReference type="PROSITE" id="PS00775">
    <property type="entry name" value="GLYCOSYL_HYDROL_F3"/>
    <property type="match status" value="1"/>
</dbReference>
<keyword evidence="9" id="KW-1185">Reference proteome</keyword>
<proteinExistence type="inferred from homology"/>
<organism evidence="8 9">
    <name type="scientific">Paucidesulfovibrio gracilis DSM 16080</name>
    <dbReference type="NCBI Taxonomy" id="1121449"/>
    <lineage>
        <taxon>Bacteria</taxon>
        <taxon>Pseudomonadati</taxon>
        <taxon>Thermodesulfobacteriota</taxon>
        <taxon>Desulfovibrionia</taxon>
        <taxon>Desulfovibrionales</taxon>
        <taxon>Desulfovibrionaceae</taxon>
        <taxon>Paucidesulfovibrio</taxon>
    </lineage>
</organism>
<evidence type="ECO:0000256" key="4">
    <source>
        <dbReference type="ARBA" id="ARBA00022801"/>
    </source>
</evidence>
<dbReference type="STRING" id="1121449.SAMN02745704_00181"/>
<dbReference type="EMBL" id="FUYC01000001">
    <property type="protein sequence ID" value="SKA71649.1"/>
    <property type="molecule type" value="Genomic_DNA"/>
</dbReference>
<feature type="region of interest" description="Disordered" evidence="6">
    <location>
        <begin position="1"/>
        <end position="60"/>
    </location>
</feature>
<name>A0A1T4W3C7_9BACT</name>
<dbReference type="InterPro" id="IPR017853">
    <property type="entry name" value="GH"/>
</dbReference>
<accession>A0A1T4W3C7</accession>
<dbReference type="InterPro" id="IPR019800">
    <property type="entry name" value="Glyco_hydro_3_AS"/>
</dbReference>
<dbReference type="Pfam" id="PF00933">
    <property type="entry name" value="Glyco_hydro_3"/>
    <property type="match status" value="1"/>
</dbReference>
<dbReference type="GO" id="GO:0005975">
    <property type="term" value="P:carbohydrate metabolic process"/>
    <property type="evidence" value="ECO:0007669"/>
    <property type="project" value="InterPro"/>
</dbReference>
<dbReference type="SUPFAM" id="SSF51445">
    <property type="entry name" value="(Trans)glycosidases"/>
    <property type="match status" value="1"/>
</dbReference>
<dbReference type="AlphaFoldDB" id="A0A1T4W3C7"/>
<dbReference type="PANTHER" id="PTHR30480">
    <property type="entry name" value="BETA-HEXOSAMINIDASE-RELATED"/>
    <property type="match status" value="1"/>
</dbReference>
<reference evidence="8 9" key="1">
    <citation type="submission" date="2017-02" db="EMBL/GenBank/DDBJ databases">
        <authorList>
            <person name="Peterson S.W."/>
        </authorList>
    </citation>
    <scope>NUCLEOTIDE SEQUENCE [LARGE SCALE GENOMIC DNA]</scope>
    <source>
        <strain evidence="8 9">DSM 16080</strain>
    </source>
</reference>
<feature type="domain" description="Glycoside hydrolase family 3 N-terminal" evidence="7">
    <location>
        <begin position="185"/>
        <end position="476"/>
    </location>
</feature>
<dbReference type="GO" id="GO:0004563">
    <property type="term" value="F:beta-N-acetylhexosaminidase activity"/>
    <property type="evidence" value="ECO:0007669"/>
    <property type="project" value="UniProtKB-EC"/>
</dbReference>
<evidence type="ECO:0000259" key="7">
    <source>
        <dbReference type="Pfam" id="PF00933"/>
    </source>
</evidence>
<dbReference type="InterPro" id="IPR036962">
    <property type="entry name" value="Glyco_hydro_3_N_sf"/>
</dbReference>
<dbReference type="Gene3D" id="3.20.20.300">
    <property type="entry name" value="Glycoside hydrolase, family 3, N-terminal domain"/>
    <property type="match status" value="1"/>
</dbReference>
<gene>
    <name evidence="8" type="ORF">SAMN02745704_00181</name>
</gene>
<evidence type="ECO:0000256" key="5">
    <source>
        <dbReference type="ARBA" id="ARBA00023295"/>
    </source>
</evidence>
<keyword evidence="5" id="KW-0326">Glycosidase</keyword>
<dbReference type="Proteomes" id="UP000190027">
    <property type="component" value="Unassembled WGS sequence"/>
</dbReference>
<evidence type="ECO:0000313" key="9">
    <source>
        <dbReference type="Proteomes" id="UP000190027"/>
    </source>
</evidence>
<dbReference type="GO" id="GO:0009254">
    <property type="term" value="P:peptidoglycan turnover"/>
    <property type="evidence" value="ECO:0007669"/>
    <property type="project" value="TreeGrafter"/>
</dbReference>
<evidence type="ECO:0000256" key="3">
    <source>
        <dbReference type="ARBA" id="ARBA00012663"/>
    </source>
</evidence>
<feature type="compositionally biased region" description="Basic and acidic residues" evidence="6">
    <location>
        <begin position="27"/>
        <end position="47"/>
    </location>
</feature>
<dbReference type="InterPro" id="IPR001764">
    <property type="entry name" value="Glyco_hydro_3_N"/>
</dbReference>
<evidence type="ECO:0000256" key="6">
    <source>
        <dbReference type="SAM" id="MobiDB-lite"/>
    </source>
</evidence>
<evidence type="ECO:0000313" key="8">
    <source>
        <dbReference type="EMBL" id="SKA71649.1"/>
    </source>
</evidence>
<keyword evidence="4" id="KW-0378">Hydrolase</keyword>
<dbReference type="EC" id="3.2.1.52" evidence="3"/>
<protein>
    <recommendedName>
        <fullName evidence="3">beta-N-acetylhexosaminidase</fullName>
        <ecNumber evidence="3">3.2.1.52</ecNumber>
    </recommendedName>
</protein>
<dbReference type="PANTHER" id="PTHR30480:SF13">
    <property type="entry name" value="BETA-HEXOSAMINIDASE"/>
    <property type="match status" value="1"/>
</dbReference>
<comment type="catalytic activity">
    <reaction evidence="1">
        <text>Hydrolysis of terminal non-reducing N-acetyl-D-hexosamine residues in N-acetyl-beta-D-hexosaminides.</text>
        <dbReference type="EC" id="3.2.1.52"/>
    </reaction>
</comment>
<evidence type="ECO:0000256" key="2">
    <source>
        <dbReference type="ARBA" id="ARBA00005336"/>
    </source>
</evidence>
<evidence type="ECO:0000256" key="1">
    <source>
        <dbReference type="ARBA" id="ARBA00001231"/>
    </source>
</evidence>
<comment type="similarity">
    <text evidence="2">Belongs to the glycosyl hydrolase 3 family.</text>
</comment>
<sequence>MSRSGVLKPLSSALEPCNTPGFAAESGRPDNESSTHKGGRGRREDRRKTNRRKMRGMGSECTGTFLWSKGKPFTPITGRAGGFIGLSAPGSSVLGMGMTRYSRRRVLRILASLSTALPLFPGLVRAASAPPLDQIHALVGQMLLVGFRGTQAPENSPVARDLQARDKGGVHAAGTVLFDYDMQLHQYGRNVTGPKQLRQLTDQLRLHAPTAPLLAVDQEGGRVQRLKPEQGFPGIPSARDLGAAGKDTSATFQAGQKLGRMLHSAGLNLNFAPVVDVDRNQSSPAIGALGRSYSPDPDITTRHAAAFIRGLREYSILSCLKHFPGHGSAAEDSHAGLPDVTGLWSEVELLPYTTLLPQGMADMVMVAHLFNREWDTRFPASLSRSVVHGMLRTRLGFDGVIVTDDLDMKAVADQYDLEQRILLAVHAGNDLLLFGNNLRYDPDLAPTVRAILLEHILAERISVERIVASLRRVARLKRSLAPC</sequence>